<protein>
    <submittedName>
        <fullName evidence="2">Uncharacterized protein</fullName>
    </submittedName>
</protein>
<name>A0A9E7GB90_9LILI</name>
<dbReference type="Proteomes" id="UP001055439">
    <property type="component" value="Chromosome 6"/>
</dbReference>
<evidence type="ECO:0000313" key="2">
    <source>
        <dbReference type="EMBL" id="URE09467.1"/>
    </source>
</evidence>
<evidence type="ECO:0000313" key="3">
    <source>
        <dbReference type="Proteomes" id="UP001055439"/>
    </source>
</evidence>
<feature type="region of interest" description="Disordered" evidence="1">
    <location>
        <begin position="18"/>
        <end position="39"/>
    </location>
</feature>
<feature type="region of interest" description="Disordered" evidence="1">
    <location>
        <begin position="65"/>
        <end position="95"/>
    </location>
</feature>
<reference evidence="2" key="1">
    <citation type="submission" date="2022-05" db="EMBL/GenBank/DDBJ databases">
        <title>The Musa troglodytarum L. genome provides insights into the mechanism of non-climacteric behaviour and enrichment of carotenoids.</title>
        <authorList>
            <person name="Wang J."/>
        </authorList>
    </citation>
    <scope>NUCLEOTIDE SEQUENCE</scope>
    <source>
        <tissue evidence="2">Leaf</tissue>
    </source>
</reference>
<proteinExistence type="predicted"/>
<gene>
    <name evidence="2" type="ORF">MUK42_06595</name>
</gene>
<dbReference type="EMBL" id="CP097508">
    <property type="protein sequence ID" value="URE09467.1"/>
    <property type="molecule type" value="Genomic_DNA"/>
</dbReference>
<accession>A0A9E7GB90</accession>
<feature type="compositionally biased region" description="Pro residues" evidence="1">
    <location>
        <begin position="25"/>
        <end position="39"/>
    </location>
</feature>
<evidence type="ECO:0000256" key="1">
    <source>
        <dbReference type="SAM" id="MobiDB-lite"/>
    </source>
</evidence>
<dbReference type="AlphaFoldDB" id="A0A9E7GB90"/>
<keyword evidence="3" id="KW-1185">Reference proteome</keyword>
<sequence>MGRKRHWEKIERKRKWRWEDDYGSSPPPSPSPSSNPTAPPSFALPRSLWFSFGDSSFLHALRSTGLPSRFPWGRRSRSGGGLVMPLLAKHTPNGF</sequence>
<organism evidence="2 3">
    <name type="scientific">Musa troglodytarum</name>
    <name type="common">fe'i banana</name>
    <dbReference type="NCBI Taxonomy" id="320322"/>
    <lineage>
        <taxon>Eukaryota</taxon>
        <taxon>Viridiplantae</taxon>
        <taxon>Streptophyta</taxon>
        <taxon>Embryophyta</taxon>
        <taxon>Tracheophyta</taxon>
        <taxon>Spermatophyta</taxon>
        <taxon>Magnoliopsida</taxon>
        <taxon>Liliopsida</taxon>
        <taxon>Zingiberales</taxon>
        <taxon>Musaceae</taxon>
        <taxon>Musa</taxon>
    </lineage>
</organism>